<dbReference type="PROSITE" id="PS51918">
    <property type="entry name" value="RADICAL_SAM"/>
    <property type="match status" value="1"/>
</dbReference>
<evidence type="ECO:0000256" key="2">
    <source>
        <dbReference type="ARBA" id="ARBA00023004"/>
    </source>
</evidence>
<evidence type="ECO:0000256" key="1">
    <source>
        <dbReference type="ARBA" id="ARBA00022723"/>
    </source>
</evidence>
<proteinExistence type="predicted"/>
<dbReference type="CDD" id="cd01335">
    <property type="entry name" value="Radical_SAM"/>
    <property type="match status" value="1"/>
</dbReference>
<dbReference type="Pfam" id="PF04055">
    <property type="entry name" value="Radical_SAM"/>
    <property type="match status" value="1"/>
</dbReference>
<dbReference type="AlphaFoldDB" id="A0A839EA78"/>
<dbReference type="GO" id="GO:0046872">
    <property type="term" value="F:metal ion binding"/>
    <property type="evidence" value="ECO:0007669"/>
    <property type="project" value="UniProtKB-KW"/>
</dbReference>
<keyword evidence="1" id="KW-0479">Metal-binding</keyword>
<reference evidence="5 6" key="1">
    <citation type="submission" date="2020-07" db="EMBL/GenBank/DDBJ databases">
        <title>Sequencing the genomes of 1000 actinobacteria strains.</title>
        <authorList>
            <person name="Klenk H.-P."/>
        </authorList>
    </citation>
    <scope>NUCLEOTIDE SEQUENCE [LARGE SCALE GENOMIC DNA]</scope>
    <source>
        <strain evidence="5 6">DSM 19663</strain>
    </source>
</reference>
<dbReference type="NCBIfam" id="NF038135">
    <property type="entry name" value="rSAM_Rv2578c"/>
    <property type="match status" value="1"/>
</dbReference>
<dbReference type="GO" id="GO:0016829">
    <property type="term" value="F:lyase activity"/>
    <property type="evidence" value="ECO:0007669"/>
    <property type="project" value="UniProtKB-KW"/>
</dbReference>
<dbReference type="EMBL" id="JACGWX010000003">
    <property type="protein sequence ID" value="MBA8848073.1"/>
    <property type="molecule type" value="Genomic_DNA"/>
</dbReference>
<protein>
    <submittedName>
        <fullName evidence="5">DNA repair photolyase</fullName>
    </submittedName>
</protein>
<dbReference type="SMART" id="SM00729">
    <property type="entry name" value="Elp3"/>
    <property type="match status" value="1"/>
</dbReference>
<comment type="caution">
    <text evidence="5">The sequence shown here is derived from an EMBL/GenBank/DDBJ whole genome shotgun (WGS) entry which is preliminary data.</text>
</comment>
<dbReference type="SFLD" id="SFLDS00029">
    <property type="entry name" value="Radical_SAM"/>
    <property type="match status" value="1"/>
</dbReference>
<keyword evidence="2" id="KW-0408">Iron</keyword>
<dbReference type="PANTHER" id="PTHR43432">
    <property type="entry name" value="SLR0285 PROTEIN"/>
    <property type="match status" value="1"/>
</dbReference>
<dbReference type="PANTHER" id="PTHR43432:SF3">
    <property type="entry name" value="SLR0285 PROTEIN"/>
    <property type="match status" value="1"/>
</dbReference>
<keyword evidence="5" id="KW-0456">Lyase</keyword>
<organism evidence="5 6">
    <name type="scientific">Microcella alkalica</name>
    <dbReference type="NCBI Taxonomy" id="355930"/>
    <lineage>
        <taxon>Bacteria</taxon>
        <taxon>Bacillati</taxon>
        <taxon>Actinomycetota</taxon>
        <taxon>Actinomycetes</taxon>
        <taxon>Micrococcales</taxon>
        <taxon>Microbacteriaceae</taxon>
        <taxon>Microcella</taxon>
    </lineage>
</organism>
<dbReference type="InterPro" id="IPR058240">
    <property type="entry name" value="rSAM_sf"/>
</dbReference>
<keyword evidence="6" id="KW-1185">Reference proteome</keyword>
<gene>
    <name evidence="5" type="ORF">FHX53_001665</name>
</gene>
<accession>A0A839EA78</accession>
<evidence type="ECO:0000259" key="4">
    <source>
        <dbReference type="PROSITE" id="PS51918"/>
    </source>
</evidence>
<dbReference type="Gene3D" id="3.80.30.30">
    <property type="match status" value="1"/>
</dbReference>
<dbReference type="Proteomes" id="UP000585905">
    <property type="component" value="Unassembled WGS sequence"/>
</dbReference>
<feature type="domain" description="Radical SAM core" evidence="4">
    <location>
        <begin position="62"/>
        <end position="305"/>
    </location>
</feature>
<dbReference type="SUPFAM" id="SSF102114">
    <property type="entry name" value="Radical SAM enzymes"/>
    <property type="match status" value="1"/>
</dbReference>
<evidence type="ECO:0000313" key="6">
    <source>
        <dbReference type="Proteomes" id="UP000585905"/>
    </source>
</evidence>
<dbReference type="RefSeq" id="WP_182490873.1">
    <property type="nucleotide sequence ID" value="NZ_BAAAOV010000001.1"/>
</dbReference>
<dbReference type="GO" id="GO:0051536">
    <property type="term" value="F:iron-sulfur cluster binding"/>
    <property type="evidence" value="ECO:0007669"/>
    <property type="project" value="UniProtKB-KW"/>
</dbReference>
<dbReference type="SFLD" id="SFLDG01084">
    <property type="entry name" value="Uncharacterised_Radical_SAM_Su"/>
    <property type="match status" value="1"/>
</dbReference>
<dbReference type="InterPro" id="IPR006638">
    <property type="entry name" value="Elp3/MiaA/NifB-like_rSAM"/>
</dbReference>
<dbReference type="InterPro" id="IPR007197">
    <property type="entry name" value="rSAM"/>
</dbReference>
<keyword evidence="3" id="KW-0411">Iron-sulfur</keyword>
<name>A0A839EA78_9MICO</name>
<evidence type="ECO:0000256" key="3">
    <source>
        <dbReference type="ARBA" id="ARBA00023014"/>
    </source>
</evidence>
<dbReference type="InterPro" id="IPR040086">
    <property type="entry name" value="MJ0683-like"/>
</dbReference>
<sequence length="360" mass="38573">MRWSGQSTSTTTPDALPDLGSTAAIARLSGLQRTVRPPEFAGLIFHEVLAKSALNRVPGGGGALPFGHTVNPYRGCAHACVYCFARPTHAYLDLDTGEGFDREIVVKINVAEVLAREVRRASWGRHPVALGTNTDPYQRAEGRYALMPGIVTALAESGTPLSILTKGTLLRRDLPLLVRAAELVPVDVAMSIAIYDDALQRSIEPGTPSTDARLATVAAAVAAGLDPAVFLMPVLPHLTDTRAHLDEAFARIRETGATTVMTSALHLKPGVREWWFAWLEREHPELVTRYRALYAAGPYAPAGYREWLAARARELRARHGLASRPLDAATGTVRSRAAQPGAAVAAGQRVAVSAGPATLF</sequence>
<evidence type="ECO:0000313" key="5">
    <source>
        <dbReference type="EMBL" id="MBA8848073.1"/>
    </source>
</evidence>